<feature type="disulfide bond" description="Redox-active" evidence="4">
    <location>
        <begin position="77"/>
        <end position="81"/>
    </location>
</feature>
<dbReference type="PROSITE" id="PS51352">
    <property type="entry name" value="THIOREDOXIN_2"/>
    <property type="match status" value="1"/>
</dbReference>
<gene>
    <name evidence="7" type="ORF">DNHGIG_17750</name>
</gene>
<dbReference type="Proteomes" id="UP001057291">
    <property type="component" value="Unassembled WGS sequence"/>
</dbReference>
<evidence type="ECO:0000313" key="7">
    <source>
        <dbReference type="EMBL" id="GIM46226.1"/>
    </source>
</evidence>
<dbReference type="Pfam" id="PF02630">
    <property type="entry name" value="SCO1-SenC"/>
    <property type="match status" value="1"/>
</dbReference>
<keyword evidence="2 3" id="KW-0186">Copper</keyword>
<organism evidence="7 8">
    <name type="scientific">Collibacillus ludicampi</name>
    <dbReference type="NCBI Taxonomy" id="2771369"/>
    <lineage>
        <taxon>Bacteria</taxon>
        <taxon>Bacillati</taxon>
        <taxon>Bacillota</taxon>
        <taxon>Bacilli</taxon>
        <taxon>Bacillales</taxon>
        <taxon>Alicyclobacillaceae</taxon>
        <taxon>Collibacillus</taxon>
    </lineage>
</organism>
<reference evidence="7" key="1">
    <citation type="journal article" date="2023" name="Int. J. Syst. Evol. Microbiol.">
        <title>Collibacillus ludicampi gen. nov., sp. nov., a new soil bacterium of the family Alicyclobacillaceae.</title>
        <authorList>
            <person name="Jojima T."/>
            <person name="Ioku Y."/>
            <person name="Fukuta Y."/>
            <person name="Shirasaka N."/>
            <person name="Matsumura Y."/>
            <person name="Mori M."/>
        </authorList>
    </citation>
    <scope>NUCLEOTIDE SEQUENCE</scope>
    <source>
        <strain evidence="7">TP075</strain>
    </source>
</reference>
<evidence type="ECO:0000256" key="5">
    <source>
        <dbReference type="SAM" id="Phobius"/>
    </source>
</evidence>
<evidence type="ECO:0000256" key="4">
    <source>
        <dbReference type="PIRSR" id="PIRSR603782-2"/>
    </source>
</evidence>
<dbReference type="AlphaFoldDB" id="A0AAV4LER7"/>
<feature type="transmembrane region" description="Helical" evidence="5">
    <location>
        <begin position="12"/>
        <end position="33"/>
    </location>
</feature>
<feature type="binding site" evidence="3">
    <location>
        <position position="81"/>
    </location>
    <ligand>
        <name>Cu cation</name>
        <dbReference type="ChEBI" id="CHEBI:23378"/>
    </ligand>
</feature>
<dbReference type="CDD" id="cd02968">
    <property type="entry name" value="SCO"/>
    <property type="match status" value="1"/>
</dbReference>
<feature type="domain" description="Thioredoxin" evidence="6">
    <location>
        <begin position="39"/>
        <end position="203"/>
    </location>
</feature>
<accession>A0AAV4LER7</accession>
<dbReference type="GO" id="GO:0046872">
    <property type="term" value="F:metal ion binding"/>
    <property type="evidence" value="ECO:0007669"/>
    <property type="project" value="UniProtKB-KW"/>
</dbReference>
<keyword evidence="4" id="KW-1015">Disulfide bond</keyword>
<evidence type="ECO:0000256" key="1">
    <source>
        <dbReference type="ARBA" id="ARBA00010996"/>
    </source>
</evidence>
<dbReference type="EMBL" id="BOQE01000001">
    <property type="protein sequence ID" value="GIM46226.1"/>
    <property type="molecule type" value="Genomic_DNA"/>
</dbReference>
<dbReference type="Gene3D" id="3.40.30.10">
    <property type="entry name" value="Glutaredoxin"/>
    <property type="match status" value="1"/>
</dbReference>
<keyword evidence="5" id="KW-0472">Membrane</keyword>
<comment type="caution">
    <text evidence="7">The sequence shown here is derived from an EMBL/GenBank/DDBJ whole genome shotgun (WGS) entry which is preliminary data.</text>
</comment>
<sequence>MTSFTQFLRKQWFTFIASLLIVSVIGCIAYLLYMGYHRLPVIDHAYNFSLRNEDGKPVQLKDSDDKVRLLTFIYTSCPTVCPTITHDMTVLQNDLKQKGLFAKDVQFISITIDPQRDTGQVLKAYAKQVGADPKGWEFLYGDLGTTQSVLQKYSVFIETDNQSGIITHSVKTFLIDKNRNIRKVYGLEMNLQDIEKDIQSVLRES</sequence>
<dbReference type="InterPro" id="IPR013766">
    <property type="entry name" value="Thioredoxin_domain"/>
</dbReference>
<comment type="similarity">
    <text evidence="1">Belongs to the SCO1/2 family.</text>
</comment>
<keyword evidence="5" id="KW-1133">Transmembrane helix</keyword>
<dbReference type="InterPro" id="IPR003782">
    <property type="entry name" value="SCO1/SenC"/>
</dbReference>
<keyword evidence="3" id="KW-0479">Metal-binding</keyword>
<evidence type="ECO:0000256" key="2">
    <source>
        <dbReference type="ARBA" id="ARBA00023008"/>
    </source>
</evidence>
<feature type="binding site" evidence="3">
    <location>
        <position position="168"/>
    </location>
    <ligand>
        <name>Cu cation</name>
        <dbReference type="ChEBI" id="CHEBI:23378"/>
    </ligand>
</feature>
<feature type="binding site" evidence="3">
    <location>
        <position position="77"/>
    </location>
    <ligand>
        <name>Cu cation</name>
        <dbReference type="ChEBI" id="CHEBI:23378"/>
    </ligand>
</feature>
<keyword evidence="5" id="KW-0812">Transmembrane</keyword>
<name>A0AAV4LER7_9BACL</name>
<evidence type="ECO:0000313" key="8">
    <source>
        <dbReference type="Proteomes" id="UP001057291"/>
    </source>
</evidence>
<dbReference type="RefSeq" id="WP_282199355.1">
    <property type="nucleotide sequence ID" value="NZ_BOQE01000001.1"/>
</dbReference>
<evidence type="ECO:0000256" key="3">
    <source>
        <dbReference type="PIRSR" id="PIRSR603782-1"/>
    </source>
</evidence>
<dbReference type="SUPFAM" id="SSF52833">
    <property type="entry name" value="Thioredoxin-like"/>
    <property type="match status" value="1"/>
</dbReference>
<dbReference type="PANTHER" id="PTHR12151">
    <property type="entry name" value="ELECTRON TRANSPORT PROTIN SCO1/SENC FAMILY MEMBER"/>
    <property type="match status" value="1"/>
</dbReference>
<dbReference type="InterPro" id="IPR036249">
    <property type="entry name" value="Thioredoxin-like_sf"/>
</dbReference>
<keyword evidence="8" id="KW-1185">Reference proteome</keyword>
<evidence type="ECO:0000259" key="6">
    <source>
        <dbReference type="PROSITE" id="PS51352"/>
    </source>
</evidence>
<proteinExistence type="inferred from homology"/>
<protein>
    <recommendedName>
        <fullName evidence="6">Thioredoxin domain-containing protein</fullName>
    </recommendedName>
</protein>
<dbReference type="PANTHER" id="PTHR12151:SF25">
    <property type="entry name" value="LINALOOL DEHYDRATASE_ISOMERASE DOMAIN-CONTAINING PROTEIN"/>
    <property type="match status" value="1"/>
</dbReference>